<dbReference type="GO" id="GO:0000166">
    <property type="term" value="F:nucleotide binding"/>
    <property type="evidence" value="ECO:0007669"/>
    <property type="project" value="InterPro"/>
</dbReference>
<dbReference type="PANTHER" id="PTHR43708">
    <property type="entry name" value="CONSERVED EXPRESSED OXIDOREDUCTASE (EUROFUNG)"/>
    <property type="match status" value="1"/>
</dbReference>
<reference evidence="5" key="1">
    <citation type="submission" date="2014-08" db="EMBL/GenBank/DDBJ databases">
        <authorList>
            <person name="Sharma Rahul"/>
            <person name="Thines Marco"/>
        </authorList>
    </citation>
    <scope>NUCLEOTIDE SEQUENCE</scope>
</reference>
<name>A0A0F7SSW9_PHARH</name>
<feature type="domain" description="Gfo/Idh/MocA-like oxidoreductase C-terminal" evidence="4">
    <location>
        <begin position="145"/>
        <end position="380"/>
    </location>
</feature>
<dbReference type="Gene3D" id="3.30.360.10">
    <property type="entry name" value="Dihydrodipicolinate Reductase, domain 2"/>
    <property type="match status" value="1"/>
</dbReference>
<protein>
    <submittedName>
        <fullName evidence="5">Predicted oxidoreductase</fullName>
    </submittedName>
</protein>
<organism evidence="5">
    <name type="scientific">Phaffia rhodozyma</name>
    <name type="common">Yeast</name>
    <name type="synonym">Xanthophyllomyces dendrorhous</name>
    <dbReference type="NCBI Taxonomy" id="264483"/>
    <lineage>
        <taxon>Eukaryota</taxon>
        <taxon>Fungi</taxon>
        <taxon>Dikarya</taxon>
        <taxon>Basidiomycota</taxon>
        <taxon>Agaricomycotina</taxon>
        <taxon>Tremellomycetes</taxon>
        <taxon>Cystofilobasidiales</taxon>
        <taxon>Mrakiaceae</taxon>
        <taxon>Phaffia</taxon>
    </lineage>
</organism>
<dbReference type="EMBL" id="LN483332">
    <property type="protein sequence ID" value="CED85287.1"/>
    <property type="molecule type" value="Genomic_DNA"/>
</dbReference>
<evidence type="ECO:0000256" key="1">
    <source>
        <dbReference type="ARBA" id="ARBA00010928"/>
    </source>
</evidence>
<dbReference type="SUPFAM" id="SSF51735">
    <property type="entry name" value="NAD(P)-binding Rossmann-fold domains"/>
    <property type="match status" value="1"/>
</dbReference>
<evidence type="ECO:0000313" key="5">
    <source>
        <dbReference type="EMBL" id="CED85287.1"/>
    </source>
</evidence>
<dbReference type="InterPro" id="IPR004104">
    <property type="entry name" value="Gfo/Idh/MocA-like_OxRdtase_C"/>
</dbReference>
<dbReference type="Pfam" id="PF02894">
    <property type="entry name" value="GFO_IDH_MocA_C"/>
    <property type="match status" value="1"/>
</dbReference>
<comment type="similarity">
    <text evidence="1">Belongs to the Gfo/Idh/MocA family.</text>
</comment>
<evidence type="ECO:0000259" key="3">
    <source>
        <dbReference type="Pfam" id="PF01408"/>
    </source>
</evidence>
<keyword evidence="2" id="KW-0560">Oxidoreductase</keyword>
<dbReference type="AlphaFoldDB" id="A0A0F7SSW9"/>
<dbReference type="Gene3D" id="3.40.50.720">
    <property type="entry name" value="NAD(P)-binding Rossmann-like Domain"/>
    <property type="match status" value="1"/>
</dbReference>
<feature type="domain" description="Gfo/Idh/MocA-like oxidoreductase N-terminal" evidence="3">
    <location>
        <begin position="6"/>
        <end position="127"/>
    </location>
</feature>
<dbReference type="GO" id="GO:0016491">
    <property type="term" value="F:oxidoreductase activity"/>
    <property type="evidence" value="ECO:0007669"/>
    <property type="project" value="UniProtKB-KW"/>
</dbReference>
<dbReference type="InterPro" id="IPR000683">
    <property type="entry name" value="Gfo/Idh/MocA-like_OxRdtase_N"/>
</dbReference>
<evidence type="ECO:0000256" key="2">
    <source>
        <dbReference type="ARBA" id="ARBA00023002"/>
    </source>
</evidence>
<dbReference type="Pfam" id="PF01408">
    <property type="entry name" value="GFO_IDH_MocA"/>
    <property type="match status" value="1"/>
</dbReference>
<evidence type="ECO:0000259" key="4">
    <source>
        <dbReference type="Pfam" id="PF02894"/>
    </source>
</evidence>
<dbReference type="InterPro" id="IPR051317">
    <property type="entry name" value="Gfo/Idh/MocA_oxidoreduct"/>
</dbReference>
<accession>A0A0F7SSW9</accession>
<dbReference type="InterPro" id="IPR036291">
    <property type="entry name" value="NAD(P)-bd_dom_sf"/>
</dbReference>
<proteinExistence type="inferred from homology"/>
<dbReference type="PANTHER" id="PTHR43708:SF5">
    <property type="entry name" value="CONSERVED EXPRESSED OXIDOREDUCTASE (EUROFUNG)-RELATED"/>
    <property type="match status" value="1"/>
</dbReference>
<sequence>MSSSPINVSVVGIGMSATVFHIPFIQALPEQFKLHSIVERKATSEKSDARDFYGPDIKVVTSLQEVLEDDVVDAVFVTTINDTHYEFSKAILTAGKHVIIEKPLTPTAAESKELIDLAKSTNLIIAVFQNRRWDADFLTVKHLYETGQFGELSHFESYFDRYRNNLAPSRQWKETPGPGSGAAFDLGSHLLDQALYLFGRPDSVTATLRNSRGLGHADFHDSFIIQLNYPAKENQTGRKIPLLVTLGGSILSLFNPQLRYRIKGTDAAFVKYGVDVQEPQSVASGYWQGPPKADVPKPGDDAFGREPKEAWGTIYTAEKKDGEVVESKQGSYLDWFKNVAGAIQKKDPELLIVKPEQAAEVIEIIEACLKSSQEGITVKL</sequence>